<keyword evidence="3" id="KW-1185">Reference proteome</keyword>
<accession>A0A098DYZ9</accession>
<dbReference type="VEuPathDB" id="FungiDB:FGRAMPH1_01G19725"/>
<reference evidence="2" key="4">
    <citation type="submission" date="2017-01" db="UniProtKB">
        <authorList>
            <consortium name="EnsemblFungi"/>
        </authorList>
    </citation>
    <scope>IDENTIFICATION</scope>
    <source>
        <strain evidence="2">PH-1 / ATCC MYA-4620 / FGSC 9075 / NRRL 31084</strain>
    </source>
</reference>
<reference evidence="2 3" key="1">
    <citation type="journal article" date="2007" name="Science">
        <title>The Fusarium graminearum genome reveals a link between localized polymorphism and pathogen specialization.</title>
        <authorList>
            <person name="Cuomo C.A."/>
            <person name="Gueldener U."/>
            <person name="Xu J.-R."/>
            <person name="Trail F."/>
            <person name="Turgeon B.G."/>
            <person name="Di Pietro A."/>
            <person name="Walton J.D."/>
            <person name="Ma L.-J."/>
            <person name="Baker S.E."/>
            <person name="Rep M."/>
            <person name="Adam G."/>
            <person name="Antoniw J."/>
            <person name="Baldwin T."/>
            <person name="Calvo S.E."/>
            <person name="Chang Y.-L."/>
            <person name="DeCaprio D."/>
            <person name="Gale L.R."/>
            <person name="Gnerre S."/>
            <person name="Goswami R.S."/>
            <person name="Hammond-Kosack K."/>
            <person name="Harris L.J."/>
            <person name="Hilburn K."/>
            <person name="Kennell J.C."/>
            <person name="Kroken S."/>
            <person name="Magnuson J.K."/>
            <person name="Mannhaupt G."/>
            <person name="Mauceli E.W."/>
            <person name="Mewes H.-W."/>
            <person name="Mitterbauer R."/>
            <person name="Muehlbauer G."/>
            <person name="Muensterkoetter M."/>
            <person name="Nelson D."/>
            <person name="O'Donnell K."/>
            <person name="Ouellet T."/>
            <person name="Qi W."/>
            <person name="Quesneville H."/>
            <person name="Roncero M.I.G."/>
            <person name="Seong K.-Y."/>
            <person name="Tetko I.V."/>
            <person name="Urban M."/>
            <person name="Waalwijk C."/>
            <person name="Ward T.J."/>
            <person name="Yao J."/>
            <person name="Birren B.W."/>
            <person name="Kistler H.C."/>
        </authorList>
    </citation>
    <scope>NUCLEOTIDE SEQUENCE [LARGE SCALE GENOMIC DNA]</scope>
    <source>
        <strain evidence="3">ATCC MYA-4620 / CBS 123657 / FGSC 9075 / NRRL 31084 / PH-1</strain>
        <strain evidence="2">PH-1 / ATCC MYA-4620 / FGSC 9075 / NRRL 31084</strain>
    </source>
</reference>
<evidence type="ECO:0000313" key="3">
    <source>
        <dbReference type="Proteomes" id="UP000070720"/>
    </source>
</evidence>
<proteinExistence type="predicted"/>
<evidence type="ECO:0000313" key="2">
    <source>
        <dbReference type="EnsemblFungi" id="CEF86594"/>
    </source>
</evidence>
<name>A0A098DYZ9_GIBZE</name>
<reference evidence="1 3" key="3">
    <citation type="journal article" date="2015" name="BMC Genomics">
        <title>The completed genome sequence of the pathogenic ascomycete fungus Fusarium graminearum.</title>
        <authorList>
            <person name="King R."/>
            <person name="Urban M."/>
            <person name="Hammond-Kosack M.C."/>
            <person name="Hassani-Pak K."/>
            <person name="Hammond-Kosack K.E."/>
        </authorList>
    </citation>
    <scope>NUCLEOTIDE SEQUENCE [LARGE SCALE GENOMIC DNA]</scope>
    <source>
        <strain evidence="3">ATCC MYA-4620 / CBS 123657 / FGSC 9075 / NRRL 31084 / PH-1</strain>
        <strain evidence="1">PH-1</strain>
    </source>
</reference>
<evidence type="ECO:0000313" key="1">
    <source>
        <dbReference type="EMBL" id="CEF86594.1"/>
    </source>
</evidence>
<reference evidence="2 3" key="2">
    <citation type="journal article" date="2010" name="Nature">
        <title>Comparative genomics reveals mobile pathogenicity chromosomes in Fusarium.</title>
        <authorList>
            <person name="Ma L.J."/>
            <person name="van der Does H.C."/>
            <person name="Borkovich K.A."/>
            <person name="Coleman J.J."/>
            <person name="Daboussi M.J."/>
            <person name="Di Pietro A."/>
            <person name="Dufresne M."/>
            <person name="Freitag M."/>
            <person name="Grabherr M."/>
            <person name="Henrissat B."/>
            <person name="Houterman P.M."/>
            <person name="Kang S."/>
            <person name="Shim W.B."/>
            <person name="Woloshuk C."/>
            <person name="Xie X."/>
            <person name="Xu J.R."/>
            <person name="Antoniw J."/>
            <person name="Baker S.E."/>
            <person name="Bluhm B.H."/>
            <person name="Breakspear A."/>
            <person name="Brown D.W."/>
            <person name="Butchko R.A."/>
            <person name="Chapman S."/>
            <person name="Coulson R."/>
            <person name="Coutinho P.M."/>
            <person name="Danchin E.G."/>
            <person name="Diener A."/>
            <person name="Gale L.R."/>
            <person name="Gardiner D.M."/>
            <person name="Goff S."/>
            <person name="Hammond-Kosack K.E."/>
            <person name="Hilburn K."/>
            <person name="Hua-Van A."/>
            <person name="Jonkers W."/>
            <person name="Kazan K."/>
            <person name="Kodira C.D."/>
            <person name="Koehrsen M."/>
            <person name="Kumar L."/>
            <person name="Lee Y.H."/>
            <person name="Li L."/>
            <person name="Manners J.M."/>
            <person name="Miranda-Saavedra D."/>
            <person name="Mukherjee M."/>
            <person name="Park G."/>
            <person name="Park J."/>
            <person name="Park S.Y."/>
            <person name="Proctor R.H."/>
            <person name="Regev A."/>
            <person name="Ruiz-Roldan M.C."/>
            <person name="Sain D."/>
            <person name="Sakthikumar S."/>
            <person name="Sykes S."/>
            <person name="Schwartz D.C."/>
            <person name="Turgeon B.G."/>
            <person name="Wapinski I."/>
            <person name="Yoder O."/>
            <person name="Young S."/>
            <person name="Zeng Q."/>
            <person name="Zhou S."/>
            <person name="Galagan J."/>
            <person name="Cuomo C.A."/>
            <person name="Kistler H.C."/>
            <person name="Rep M."/>
        </authorList>
    </citation>
    <scope>GENOME REANNOTATION</scope>
    <source>
        <strain evidence="3">ATCC MYA-4620 / CBS 123657 / FGSC 9075 / NRRL 31084 / PH-1</strain>
        <strain evidence="2">PH-1 / ATCC MYA-4620 / FGSC 9075 / NRRL 31084</strain>
    </source>
</reference>
<dbReference type="EnsemblFungi" id="CEF86594">
    <property type="protein sequence ID" value="CEF86594"/>
    <property type="gene ID" value="FGRRES_15335"/>
</dbReference>
<dbReference type="AlphaFoldDB" id="A0A098DYZ9"/>
<accession>A0A0E0SJI1</accession>
<dbReference type="EMBL" id="HG970334">
    <property type="protein sequence ID" value="CEF86594.1"/>
    <property type="molecule type" value="Genomic_DNA"/>
</dbReference>
<sequence length="60" mass="6133">MKLGDIGSTALRGKSDVVGVSRYASLAANGSDHLSVMKKIKPDVPRSSGLVSTSTTSKAV</sequence>
<gene>
    <name evidence="1" type="ORF">FGRAMPH1_01T19725</name>
</gene>
<dbReference type="InParanoid" id="A0A098DYZ9"/>
<protein>
    <submittedName>
        <fullName evidence="1">Chromosome 3, complete genome</fullName>
    </submittedName>
</protein>
<organism evidence="1 3">
    <name type="scientific">Gibberella zeae (strain ATCC MYA-4620 / CBS 123657 / FGSC 9075 / NRRL 31084 / PH-1)</name>
    <name type="common">Wheat head blight fungus</name>
    <name type="synonym">Fusarium graminearum</name>
    <dbReference type="NCBI Taxonomy" id="229533"/>
    <lineage>
        <taxon>Eukaryota</taxon>
        <taxon>Fungi</taxon>
        <taxon>Dikarya</taxon>
        <taxon>Ascomycota</taxon>
        <taxon>Pezizomycotina</taxon>
        <taxon>Sordariomycetes</taxon>
        <taxon>Hypocreomycetidae</taxon>
        <taxon>Hypocreales</taxon>
        <taxon>Nectriaceae</taxon>
        <taxon>Fusarium</taxon>
    </lineage>
</organism>
<dbReference type="Proteomes" id="UP000070720">
    <property type="component" value="Chromosome 3"/>
</dbReference>